<dbReference type="PANTHER" id="PTHR34137:SF1">
    <property type="entry name" value="EXODEOXYRIBONUCLEASE 7 SMALL SUBUNIT"/>
    <property type="match status" value="1"/>
</dbReference>
<dbReference type="InterPro" id="IPR003761">
    <property type="entry name" value="Exonuc_VII_S"/>
</dbReference>
<evidence type="ECO:0000256" key="2">
    <source>
        <dbReference type="ARBA" id="ARBA00022490"/>
    </source>
</evidence>
<evidence type="ECO:0000313" key="7">
    <source>
        <dbReference type="EMBL" id="KAB1643266.1"/>
    </source>
</evidence>
<comment type="function">
    <text evidence="6">Bidirectionally degrades single-stranded DNA into large acid-insoluble oligonucleotides, which are then degraded further into small acid-soluble oligonucleotides.</text>
</comment>
<dbReference type="EMBL" id="WBKB01000004">
    <property type="protein sequence ID" value="KAB1643266.1"/>
    <property type="molecule type" value="Genomic_DNA"/>
</dbReference>
<comment type="subcellular location">
    <subcellularLocation>
        <location evidence="6">Cytoplasm</location>
    </subcellularLocation>
</comment>
<keyword evidence="3 6" id="KW-0540">Nuclease</keyword>
<keyword evidence="4 6" id="KW-0378">Hydrolase</keyword>
<keyword evidence="8" id="KW-1185">Reference proteome</keyword>
<comment type="caution">
    <text evidence="7">The sequence shown here is derived from an EMBL/GenBank/DDBJ whole genome shotgun (WGS) entry which is preliminary data.</text>
</comment>
<dbReference type="GO" id="GO:0008855">
    <property type="term" value="F:exodeoxyribonuclease VII activity"/>
    <property type="evidence" value="ECO:0007669"/>
    <property type="project" value="UniProtKB-UniRule"/>
</dbReference>
<dbReference type="SUPFAM" id="SSF116842">
    <property type="entry name" value="XseB-like"/>
    <property type="match status" value="1"/>
</dbReference>
<dbReference type="GO" id="GO:0006308">
    <property type="term" value="P:DNA catabolic process"/>
    <property type="evidence" value="ECO:0007669"/>
    <property type="project" value="UniProtKB-UniRule"/>
</dbReference>
<evidence type="ECO:0000256" key="5">
    <source>
        <dbReference type="ARBA" id="ARBA00022839"/>
    </source>
</evidence>
<dbReference type="Proteomes" id="UP000433493">
    <property type="component" value="Unassembled WGS sequence"/>
</dbReference>
<dbReference type="PANTHER" id="PTHR34137">
    <property type="entry name" value="EXODEOXYRIBONUCLEASE 7 SMALL SUBUNIT"/>
    <property type="match status" value="1"/>
</dbReference>
<evidence type="ECO:0000256" key="3">
    <source>
        <dbReference type="ARBA" id="ARBA00022722"/>
    </source>
</evidence>
<comment type="similarity">
    <text evidence="1 6">Belongs to the XseB family.</text>
</comment>
<sequence>MAASETPAPRPVAELSFEEARDELALIVQSLEQGSQTLEDSLQLWERGEALAARCEHWLKGARERLERAREEHSAPTAAADKE</sequence>
<dbReference type="GO" id="GO:0005829">
    <property type="term" value="C:cytosol"/>
    <property type="evidence" value="ECO:0007669"/>
    <property type="project" value="TreeGrafter"/>
</dbReference>
<dbReference type="PIRSF" id="PIRSF006488">
    <property type="entry name" value="Exonuc_VII_S"/>
    <property type="match status" value="1"/>
</dbReference>
<dbReference type="NCBIfam" id="NF002139">
    <property type="entry name" value="PRK00977.1-3"/>
    <property type="match status" value="1"/>
</dbReference>
<keyword evidence="5 6" id="KW-0269">Exonuclease</keyword>
<accession>A0A7J5BB42</accession>
<proteinExistence type="inferred from homology"/>
<comment type="subunit">
    <text evidence="6">Heterooligomer composed of large and small subunits.</text>
</comment>
<evidence type="ECO:0000256" key="1">
    <source>
        <dbReference type="ARBA" id="ARBA00009998"/>
    </source>
</evidence>
<dbReference type="AlphaFoldDB" id="A0A7J5BB42"/>
<reference evidence="7 8" key="1">
    <citation type="submission" date="2019-09" db="EMBL/GenBank/DDBJ databases">
        <title>Phylogeny of genus Pseudoclavibacter and closely related genus.</title>
        <authorList>
            <person name="Li Y."/>
        </authorList>
    </citation>
    <scope>NUCLEOTIDE SEQUENCE [LARGE SCALE GENOMIC DNA]</scope>
    <source>
        <strain evidence="7 8">KCTC 13959</strain>
    </source>
</reference>
<dbReference type="Gene3D" id="1.10.287.1040">
    <property type="entry name" value="Exonuclease VII, small subunit"/>
    <property type="match status" value="1"/>
</dbReference>
<gene>
    <name evidence="6" type="primary">xseB</name>
    <name evidence="7" type="ORF">F8O05_08605</name>
</gene>
<dbReference type="OrthoDB" id="5244334at2"/>
<dbReference type="RefSeq" id="WP_158052315.1">
    <property type="nucleotide sequence ID" value="NZ_WBKB01000004.1"/>
</dbReference>
<evidence type="ECO:0000256" key="4">
    <source>
        <dbReference type="ARBA" id="ARBA00022801"/>
    </source>
</evidence>
<name>A0A7J5BB42_9MICO</name>
<dbReference type="InterPro" id="IPR037004">
    <property type="entry name" value="Exonuc_VII_ssu_sf"/>
</dbReference>
<dbReference type="NCBIfam" id="TIGR01280">
    <property type="entry name" value="xseB"/>
    <property type="match status" value="1"/>
</dbReference>
<dbReference type="GO" id="GO:0009318">
    <property type="term" value="C:exodeoxyribonuclease VII complex"/>
    <property type="evidence" value="ECO:0007669"/>
    <property type="project" value="UniProtKB-UniRule"/>
</dbReference>
<comment type="catalytic activity">
    <reaction evidence="6">
        <text>Exonucleolytic cleavage in either 5'- to 3'- or 3'- to 5'-direction to yield nucleoside 5'-phosphates.</text>
        <dbReference type="EC" id="3.1.11.6"/>
    </reaction>
</comment>
<dbReference type="EC" id="3.1.11.6" evidence="6"/>
<dbReference type="Pfam" id="PF02609">
    <property type="entry name" value="Exonuc_VII_S"/>
    <property type="match status" value="1"/>
</dbReference>
<dbReference type="HAMAP" id="MF_00337">
    <property type="entry name" value="Exonuc_7_S"/>
    <property type="match status" value="1"/>
</dbReference>
<keyword evidence="2 6" id="KW-0963">Cytoplasm</keyword>
<organism evidence="7 8">
    <name type="scientific">Gulosibacter chungangensis</name>
    <dbReference type="NCBI Taxonomy" id="979746"/>
    <lineage>
        <taxon>Bacteria</taxon>
        <taxon>Bacillati</taxon>
        <taxon>Actinomycetota</taxon>
        <taxon>Actinomycetes</taxon>
        <taxon>Micrococcales</taxon>
        <taxon>Microbacteriaceae</taxon>
        <taxon>Gulosibacter</taxon>
    </lineage>
</organism>
<protein>
    <recommendedName>
        <fullName evidence="6">Exodeoxyribonuclease 7 small subunit</fullName>
        <ecNumber evidence="6">3.1.11.6</ecNumber>
    </recommendedName>
    <alternativeName>
        <fullName evidence="6">Exodeoxyribonuclease VII small subunit</fullName>
        <shortName evidence="6">Exonuclease VII small subunit</shortName>
    </alternativeName>
</protein>
<evidence type="ECO:0000313" key="8">
    <source>
        <dbReference type="Proteomes" id="UP000433493"/>
    </source>
</evidence>
<evidence type="ECO:0000256" key="6">
    <source>
        <dbReference type="HAMAP-Rule" id="MF_00337"/>
    </source>
</evidence>